<evidence type="ECO:0000313" key="2">
    <source>
        <dbReference type="Proteomes" id="UP000006253"/>
    </source>
</evidence>
<sequence length="64" mass="7570">MEKPSTFLEPVRIFNLPNSYFSLTIDQGRRKDPISQRWNLDGFYFEKPIIKIPKEILSGSIKIR</sequence>
<dbReference type="Proteomes" id="UP000006253">
    <property type="component" value="Unassembled WGS sequence"/>
</dbReference>
<organism evidence="1 2">
    <name type="scientific">Leptospira kirschneri str. H1</name>
    <dbReference type="NCBI Taxonomy" id="1049966"/>
    <lineage>
        <taxon>Bacteria</taxon>
        <taxon>Pseudomonadati</taxon>
        <taxon>Spirochaetota</taxon>
        <taxon>Spirochaetia</taxon>
        <taxon>Leptospirales</taxon>
        <taxon>Leptospiraceae</taxon>
        <taxon>Leptospira</taxon>
    </lineage>
</organism>
<evidence type="ECO:0000313" key="1">
    <source>
        <dbReference type="EMBL" id="EKO14881.1"/>
    </source>
</evidence>
<reference evidence="1 2" key="1">
    <citation type="submission" date="2012-10" db="EMBL/GenBank/DDBJ databases">
        <authorList>
            <person name="Harkins D.M."/>
            <person name="Durkin A.S."/>
            <person name="Brinkac L.M."/>
            <person name="Selengut J.D."/>
            <person name="Sanka R."/>
            <person name="DePew J."/>
            <person name="Purushe J."/>
            <person name="Peacock S.J."/>
            <person name="Thaipadungpanit J."/>
            <person name="Wuthiekanun V.W."/>
            <person name="Day N.P."/>
            <person name="Vinetz J.M."/>
            <person name="Sutton G.G."/>
            <person name="Nelson W.C."/>
            <person name="Fouts D.E."/>
        </authorList>
    </citation>
    <scope>NUCLEOTIDE SEQUENCE [LARGE SCALE GENOMIC DNA]</scope>
    <source>
        <strain evidence="1 2">H1</strain>
    </source>
</reference>
<name>A0A0E2B282_9LEPT</name>
<accession>A0A0E2B282</accession>
<proteinExistence type="predicted"/>
<gene>
    <name evidence="1" type="ORF">LEP1GSC081_1608</name>
</gene>
<dbReference type="RefSeq" id="WP_004766255.1">
    <property type="nucleotide sequence ID" value="NZ_AHMY02000051.1"/>
</dbReference>
<dbReference type="EMBL" id="AHMY02000051">
    <property type="protein sequence ID" value="EKO14881.1"/>
    <property type="molecule type" value="Genomic_DNA"/>
</dbReference>
<protein>
    <submittedName>
        <fullName evidence="1">Uncharacterized protein</fullName>
    </submittedName>
</protein>
<dbReference type="AlphaFoldDB" id="A0A0E2B282"/>
<comment type="caution">
    <text evidence="1">The sequence shown here is derived from an EMBL/GenBank/DDBJ whole genome shotgun (WGS) entry which is preliminary data.</text>
</comment>